<reference evidence="2 3" key="1">
    <citation type="submission" date="2019-06" db="EMBL/GenBank/DDBJ databases">
        <title>Echinicola alkalisoli sp. nov. isolated from saline soil.</title>
        <authorList>
            <person name="Sun J.-Q."/>
            <person name="Xu L."/>
        </authorList>
    </citation>
    <scope>NUCLEOTIDE SEQUENCE [LARGE SCALE GENOMIC DNA]</scope>
    <source>
        <strain evidence="2 3">LN3S3</strain>
    </source>
</reference>
<dbReference type="EMBL" id="CP041253">
    <property type="protein sequence ID" value="QDH78726.1"/>
    <property type="molecule type" value="Genomic_DNA"/>
</dbReference>
<dbReference type="Pfam" id="PF00565">
    <property type="entry name" value="SNase"/>
    <property type="match status" value="1"/>
</dbReference>
<dbReference type="Gene3D" id="2.40.50.90">
    <property type="match status" value="1"/>
</dbReference>
<accession>A0A514CFX2</accession>
<dbReference type="SUPFAM" id="SSF50199">
    <property type="entry name" value="Staphylococcal nuclease"/>
    <property type="match status" value="1"/>
</dbReference>
<evidence type="ECO:0000313" key="2">
    <source>
        <dbReference type="EMBL" id="QDH78726.1"/>
    </source>
</evidence>
<name>A0A514CFX2_9BACT</name>
<dbReference type="OrthoDB" id="4376109at2"/>
<dbReference type="Proteomes" id="UP000316614">
    <property type="component" value="Chromosome"/>
</dbReference>
<gene>
    <name evidence="2" type="ORF">FKX85_06620</name>
</gene>
<dbReference type="KEGG" id="echi:FKX85_06620"/>
<protein>
    <recommendedName>
        <fullName evidence="1">TNase-like domain-containing protein</fullName>
    </recommendedName>
</protein>
<proteinExistence type="predicted"/>
<evidence type="ECO:0000259" key="1">
    <source>
        <dbReference type="Pfam" id="PF00565"/>
    </source>
</evidence>
<dbReference type="InterPro" id="IPR035437">
    <property type="entry name" value="SNase_OB-fold_sf"/>
</dbReference>
<sequence>MNTLEPLTTSYKKREYFSQEASANDNKLLDGKKVWLEYDAGRYDPYGRTQAYVYLKDCTFLNVPLVKMR</sequence>
<feature type="domain" description="TNase-like" evidence="1">
    <location>
        <begin position="12"/>
        <end position="67"/>
    </location>
</feature>
<keyword evidence="3" id="KW-1185">Reference proteome</keyword>
<dbReference type="AlphaFoldDB" id="A0A514CFX2"/>
<dbReference type="InterPro" id="IPR016071">
    <property type="entry name" value="Staphylococal_nuclease_OB-fold"/>
</dbReference>
<organism evidence="2 3">
    <name type="scientific">Echinicola soli</name>
    <dbReference type="NCBI Taxonomy" id="2591634"/>
    <lineage>
        <taxon>Bacteria</taxon>
        <taxon>Pseudomonadati</taxon>
        <taxon>Bacteroidota</taxon>
        <taxon>Cytophagia</taxon>
        <taxon>Cytophagales</taxon>
        <taxon>Cyclobacteriaceae</taxon>
        <taxon>Echinicola</taxon>
    </lineage>
</organism>
<evidence type="ECO:0000313" key="3">
    <source>
        <dbReference type="Proteomes" id="UP000316614"/>
    </source>
</evidence>